<dbReference type="Proteomes" id="UP000000328">
    <property type="component" value="Chromosome"/>
</dbReference>
<protein>
    <submittedName>
        <fullName evidence="1">Acyl-CoA transferase/carnitine dehydratase</fullName>
    </submittedName>
</protein>
<dbReference type="Gene3D" id="3.40.50.10540">
    <property type="entry name" value="Crotonobetainyl-coa:carnitine coa-transferase, domain 1"/>
    <property type="match status" value="1"/>
</dbReference>
<keyword evidence="1" id="KW-0808">Transferase</keyword>
<dbReference type="KEGG" id="amd:AMED_3835"/>
<gene>
    <name evidence="1" type="primary">mcr</name>
    <name evidence="1" type="ordered locus">AMED_3835</name>
</gene>
<dbReference type="PANTHER" id="PTHR48228:SF5">
    <property type="entry name" value="ALPHA-METHYLACYL-COA RACEMASE"/>
    <property type="match status" value="1"/>
</dbReference>
<proteinExistence type="predicted"/>
<dbReference type="InterPro" id="IPR023606">
    <property type="entry name" value="CoA-Trfase_III_dom_1_sf"/>
</dbReference>
<dbReference type="PATRIC" id="fig|749927.5.peg.3965"/>
<dbReference type="GeneID" id="92871576"/>
<evidence type="ECO:0000313" key="2">
    <source>
        <dbReference type="Proteomes" id="UP000000328"/>
    </source>
</evidence>
<dbReference type="RefSeq" id="WP_013225686.1">
    <property type="nucleotide sequence ID" value="NC_014318.1"/>
</dbReference>
<dbReference type="Gene3D" id="3.30.1540.10">
    <property type="entry name" value="formyl-coa transferase, domain 3"/>
    <property type="match status" value="1"/>
</dbReference>
<dbReference type="AlphaFoldDB" id="A0A0H3D7T5"/>
<sequence length="382" mass="40321">MPGPLDGIRVLEIAALGPAPYAAMMLADMGADVLRVDRPVSTLAGDPAKAVLNRGRRSVVVDLKAPGGADAVLRLAERADVLVEGFRPGVMERLGLGPEVCLDRNPRLVYGRMTGWGQHGPLAPAAGHDLNYLALSGALRLFSRRGQLPATPPGLVADFGGGGLMLAFGVVCALLERSRSGLGQAIDAAMIDGVASLTAMVHGFLAQDRWVDEVGVNFSDGGSPHYEVHETADGRFVAVAAAEPRFYAEFLERLGLDPREVPDRDDPAQRPALRELIAGVLRTRTRDEWEKEFDGTDACVTPVLSLTEATTHPHNQAREVFTTAFGVVQPAPAPRLARTPGAIAGPPPRPGQGSEEALLDWGLSAAEIARLRADGVVGAEPA</sequence>
<dbReference type="InterPro" id="IPR044855">
    <property type="entry name" value="CoA-Trfase_III_dom3_sf"/>
</dbReference>
<dbReference type="GO" id="GO:0016740">
    <property type="term" value="F:transferase activity"/>
    <property type="evidence" value="ECO:0007669"/>
    <property type="project" value="UniProtKB-KW"/>
</dbReference>
<dbReference type="EMBL" id="CP002000">
    <property type="protein sequence ID" value="ADJ45614.1"/>
    <property type="molecule type" value="Genomic_DNA"/>
</dbReference>
<dbReference type="Pfam" id="PF02515">
    <property type="entry name" value="CoA_transf_3"/>
    <property type="match status" value="1"/>
</dbReference>
<dbReference type="PANTHER" id="PTHR48228">
    <property type="entry name" value="SUCCINYL-COA--D-CITRAMALATE COA-TRANSFERASE"/>
    <property type="match status" value="1"/>
</dbReference>
<dbReference type="InterPro" id="IPR003673">
    <property type="entry name" value="CoA-Trfase_fam_III"/>
</dbReference>
<organism evidence="1 2">
    <name type="scientific">Amycolatopsis mediterranei (strain U-32)</name>
    <dbReference type="NCBI Taxonomy" id="749927"/>
    <lineage>
        <taxon>Bacteria</taxon>
        <taxon>Bacillati</taxon>
        <taxon>Actinomycetota</taxon>
        <taxon>Actinomycetes</taxon>
        <taxon>Pseudonocardiales</taxon>
        <taxon>Pseudonocardiaceae</taxon>
        <taxon>Amycolatopsis</taxon>
    </lineage>
</organism>
<reference evidence="1 2" key="1">
    <citation type="journal article" date="2010" name="Cell Res.">
        <title>Complete genome sequence of the rifamycin SV-producing Amycolatopsis mediterranei U32 revealed its genetic characteristics in phylogeny and metabolism.</title>
        <authorList>
            <person name="Zhao W."/>
            <person name="Zhong Y."/>
            <person name="Yuan H."/>
            <person name="Wang J."/>
            <person name="Zheng H."/>
            <person name="Wang Y."/>
            <person name="Cen X."/>
            <person name="Xu F."/>
            <person name="Bai J."/>
            <person name="Han X."/>
            <person name="Lu G."/>
            <person name="Zhu Y."/>
            <person name="Shao Z."/>
            <person name="Yan H."/>
            <person name="Li C."/>
            <person name="Peng N."/>
            <person name="Zhang Z."/>
            <person name="Zhang Y."/>
            <person name="Lin W."/>
            <person name="Fan Y."/>
            <person name="Qin Z."/>
            <person name="Hu Y."/>
            <person name="Zhu B."/>
            <person name="Wang S."/>
            <person name="Ding X."/>
            <person name="Zhao G.P."/>
        </authorList>
    </citation>
    <scope>NUCLEOTIDE SEQUENCE [LARGE SCALE GENOMIC DNA]</scope>
    <source>
        <strain evidence="2">U-32</strain>
    </source>
</reference>
<dbReference type="SUPFAM" id="SSF89796">
    <property type="entry name" value="CoA-transferase family III (CaiB/BaiF)"/>
    <property type="match status" value="1"/>
</dbReference>
<dbReference type="HOGENOM" id="CLU_033975_5_0_11"/>
<name>A0A0H3D7T5_AMYMU</name>
<accession>A0A0H3D7T5</accession>
<dbReference type="OrthoDB" id="9797653at2"/>
<evidence type="ECO:0000313" key="1">
    <source>
        <dbReference type="EMBL" id="ADJ45614.1"/>
    </source>
</evidence>
<dbReference type="eggNOG" id="COG1804">
    <property type="taxonomic scope" value="Bacteria"/>
</dbReference>
<dbReference type="InterPro" id="IPR050509">
    <property type="entry name" value="CoA-transferase_III"/>
</dbReference>